<dbReference type="Proteomes" id="UP000243052">
    <property type="component" value="Chromosome ii"/>
</dbReference>
<keyword evidence="4 8" id="KW-0689">Ribosomal protein</keyword>
<dbReference type="EMBL" id="CP014242">
    <property type="protein sequence ID" value="AMD18648.1"/>
    <property type="molecule type" value="Genomic_DNA"/>
</dbReference>
<keyword evidence="3" id="KW-0694">RNA-binding</keyword>
<protein>
    <recommendedName>
        <fullName evidence="7">Large ribosomal subunit protein uL6m</fullName>
    </recommendedName>
</protein>
<evidence type="ECO:0000313" key="11">
    <source>
        <dbReference type="Proteomes" id="UP000243052"/>
    </source>
</evidence>
<dbReference type="GO" id="GO:0019843">
    <property type="term" value="F:rRNA binding"/>
    <property type="evidence" value="ECO:0007669"/>
    <property type="project" value="UniProtKB-KW"/>
</dbReference>
<dbReference type="GeneID" id="28721793"/>
<name>A0A109UW31_9SACH</name>
<dbReference type="PANTHER" id="PTHR11655">
    <property type="entry name" value="60S/50S RIBOSOMAL PROTEIN L6/L9"/>
    <property type="match status" value="1"/>
</dbReference>
<dbReference type="PIRSF" id="PIRSF002162">
    <property type="entry name" value="Ribosomal_L6"/>
    <property type="match status" value="1"/>
</dbReference>
<comment type="similarity">
    <text evidence="1 8">Belongs to the universal ribosomal protein uL6 family.</text>
</comment>
<keyword evidence="5 8" id="KW-0687">Ribonucleoprotein</keyword>
<dbReference type="OrthoDB" id="540873at2759"/>
<dbReference type="InterPro" id="IPR000702">
    <property type="entry name" value="Ribosomal_uL6-like"/>
</dbReference>
<evidence type="ECO:0000313" key="10">
    <source>
        <dbReference type="EMBL" id="AMD18648.1"/>
    </source>
</evidence>
<organism evidence="10 11">
    <name type="scientific">Eremothecium sinecaudum</name>
    <dbReference type="NCBI Taxonomy" id="45286"/>
    <lineage>
        <taxon>Eukaryota</taxon>
        <taxon>Fungi</taxon>
        <taxon>Dikarya</taxon>
        <taxon>Ascomycota</taxon>
        <taxon>Saccharomycotina</taxon>
        <taxon>Saccharomycetes</taxon>
        <taxon>Saccharomycetales</taxon>
        <taxon>Saccharomycetaceae</taxon>
        <taxon>Eremothecium</taxon>
    </lineage>
</organism>
<evidence type="ECO:0000256" key="8">
    <source>
        <dbReference type="RuleBase" id="RU003869"/>
    </source>
</evidence>
<dbReference type="PRINTS" id="PR00059">
    <property type="entry name" value="RIBOSOMALL6"/>
</dbReference>
<dbReference type="STRING" id="45286.A0A109UW31"/>
<dbReference type="PANTHER" id="PTHR11655:SF14">
    <property type="entry name" value="LARGE RIBOSOMAL SUBUNIT PROTEIN UL6M"/>
    <property type="match status" value="1"/>
</dbReference>
<reference evidence="10 11" key="1">
    <citation type="submission" date="2016-01" db="EMBL/GenBank/DDBJ databases">
        <title>Genome sequence of the yeast Holleya sinecauda.</title>
        <authorList>
            <person name="Dietrich F.S."/>
        </authorList>
    </citation>
    <scope>NUCLEOTIDE SEQUENCE [LARGE SCALE GENOMIC DNA]</scope>
    <source>
        <strain evidence="10 11">ATCC 58844</strain>
    </source>
</reference>
<keyword evidence="2" id="KW-0699">rRNA-binding</keyword>
<evidence type="ECO:0000256" key="4">
    <source>
        <dbReference type="ARBA" id="ARBA00022980"/>
    </source>
</evidence>
<dbReference type="Gene3D" id="3.90.930.12">
    <property type="entry name" value="Ribosomal protein L6, alpha-beta domain"/>
    <property type="match status" value="2"/>
</dbReference>
<dbReference type="GO" id="GO:0005762">
    <property type="term" value="C:mitochondrial large ribosomal subunit"/>
    <property type="evidence" value="ECO:0007669"/>
    <property type="project" value="TreeGrafter"/>
</dbReference>
<accession>A0A109UW31</accession>
<dbReference type="SUPFAM" id="SSF56053">
    <property type="entry name" value="Ribosomal protein L6"/>
    <property type="match status" value="2"/>
</dbReference>
<dbReference type="FunFam" id="3.90.930.12:FF:000006">
    <property type="entry name" value="50S ribosomal protein L6"/>
    <property type="match status" value="1"/>
</dbReference>
<dbReference type="InterPro" id="IPR019906">
    <property type="entry name" value="Ribosomal_uL6_bac-type"/>
</dbReference>
<evidence type="ECO:0000256" key="5">
    <source>
        <dbReference type="ARBA" id="ARBA00023274"/>
    </source>
</evidence>
<dbReference type="PROSITE" id="PS00525">
    <property type="entry name" value="RIBOSOMAL_L6_1"/>
    <property type="match status" value="1"/>
</dbReference>
<proteinExistence type="inferred from homology"/>
<feature type="domain" description="Large ribosomal subunit protein uL6 alpha-beta" evidence="9">
    <location>
        <begin position="127"/>
        <end position="201"/>
    </location>
</feature>
<dbReference type="RefSeq" id="XP_017985644.1">
    <property type="nucleotide sequence ID" value="XM_018130260.1"/>
</dbReference>
<evidence type="ECO:0000256" key="6">
    <source>
        <dbReference type="ARBA" id="ARBA00037226"/>
    </source>
</evidence>
<dbReference type="InterPro" id="IPR020040">
    <property type="entry name" value="Ribosomal_uL6_a/b-dom"/>
</dbReference>
<evidence type="ECO:0000256" key="3">
    <source>
        <dbReference type="ARBA" id="ARBA00022884"/>
    </source>
</evidence>
<comment type="function">
    <text evidence="6">Component of the mitochondrial ribosome (mitoribosome), a dedicated translation machinery responsible for the synthesis of mitochondrial genome-encoded proteins, including at least some of the essential transmembrane subunits of the mitochondrial respiratory chain. The mitoribosomes are attached to the mitochondrial inner membrane and translation products are cotranslationally integrated into the membrane.</text>
</comment>
<dbReference type="InterPro" id="IPR002358">
    <property type="entry name" value="Ribosomal_uL6_CS"/>
</dbReference>
<sequence>MMSPLIIRRQFSVTSILKSHIGSSPVYLTPKTTITQTALSLPKIVVKGKKVMKFSNSLTVEGPLGSITMDIPDCIKIDHDKSTGRVDVNILDTKDKMQKAMWGTIRSHLNSHVLGVNEGHIATLKLVGTGYRAQLEKDGKFVSLKVGASIMQGLPVPEGITVRSPAPTSLIIEGCHKQQVNLFAANLRKFHPPEPYKGKGIYVNDETIKLKDKKIK</sequence>
<evidence type="ECO:0000256" key="2">
    <source>
        <dbReference type="ARBA" id="ARBA00022730"/>
    </source>
</evidence>
<keyword evidence="11" id="KW-1185">Reference proteome</keyword>
<dbReference type="Pfam" id="PF00347">
    <property type="entry name" value="Ribosomal_L6"/>
    <property type="match status" value="2"/>
</dbReference>
<evidence type="ECO:0000256" key="1">
    <source>
        <dbReference type="ARBA" id="ARBA00009356"/>
    </source>
</evidence>
<dbReference type="InterPro" id="IPR036789">
    <property type="entry name" value="Ribosomal_uL6-like_a/b-dom_sf"/>
</dbReference>
<dbReference type="GO" id="GO:0003735">
    <property type="term" value="F:structural constituent of ribosome"/>
    <property type="evidence" value="ECO:0007669"/>
    <property type="project" value="InterPro"/>
</dbReference>
<dbReference type="GO" id="GO:0006412">
    <property type="term" value="P:translation"/>
    <property type="evidence" value="ECO:0007669"/>
    <property type="project" value="InterPro"/>
</dbReference>
<evidence type="ECO:0000259" key="9">
    <source>
        <dbReference type="Pfam" id="PF00347"/>
    </source>
</evidence>
<gene>
    <name evidence="10" type="ORF">AW171_hschr2158</name>
</gene>
<dbReference type="AlphaFoldDB" id="A0A109UW31"/>
<feature type="domain" description="Large ribosomal subunit protein uL6 alpha-beta" evidence="9">
    <location>
        <begin position="50"/>
        <end position="119"/>
    </location>
</feature>
<evidence type="ECO:0000256" key="7">
    <source>
        <dbReference type="ARBA" id="ARBA00069416"/>
    </source>
</evidence>